<feature type="compositionally biased region" description="Polar residues" evidence="1">
    <location>
        <begin position="54"/>
        <end position="71"/>
    </location>
</feature>
<protein>
    <submittedName>
        <fullName evidence="2">Uncharacterized protein</fullName>
    </submittedName>
</protein>
<evidence type="ECO:0000313" key="3">
    <source>
        <dbReference type="Proteomes" id="UP000008021"/>
    </source>
</evidence>
<reference evidence="2" key="2">
    <citation type="submission" date="2018-05" db="EMBL/GenBank/DDBJ databases">
        <title>OmerRS3 (Oryza meridionalis Reference Sequence Version 3).</title>
        <authorList>
            <person name="Zhang J."/>
            <person name="Kudrna D."/>
            <person name="Lee S."/>
            <person name="Talag J."/>
            <person name="Welchert J."/>
            <person name="Wing R.A."/>
        </authorList>
    </citation>
    <scope>NUCLEOTIDE SEQUENCE [LARGE SCALE GENOMIC DNA]</scope>
    <source>
        <strain evidence="2">cv. OR44</strain>
    </source>
</reference>
<dbReference type="HOGENOM" id="CLU_2577855_0_0_1"/>
<feature type="region of interest" description="Disordered" evidence="1">
    <location>
        <begin position="40"/>
        <end position="81"/>
    </location>
</feature>
<proteinExistence type="predicted"/>
<name>A0A0E0C7J7_9ORYZ</name>
<keyword evidence="3" id="KW-1185">Reference proteome</keyword>
<accession>A0A0E0C7J7</accession>
<reference evidence="2" key="1">
    <citation type="submission" date="2015-04" db="UniProtKB">
        <authorList>
            <consortium name="EnsemblPlants"/>
        </authorList>
    </citation>
    <scope>IDENTIFICATION</scope>
</reference>
<organism evidence="2">
    <name type="scientific">Oryza meridionalis</name>
    <dbReference type="NCBI Taxonomy" id="40149"/>
    <lineage>
        <taxon>Eukaryota</taxon>
        <taxon>Viridiplantae</taxon>
        <taxon>Streptophyta</taxon>
        <taxon>Embryophyta</taxon>
        <taxon>Tracheophyta</taxon>
        <taxon>Spermatophyta</taxon>
        <taxon>Magnoliopsida</taxon>
        <taxon>Liliopsida</taxon>
        <taxon>Poales</taxon>
        <taxon>Poaceae</taxon>
        <taxon>BOP clade</taxon>
        <taxon>Oryzoideae</taxon>
        <taxon>Oryzeae</taxon>
        <taxon>Oryzinae</taxon>
        <taxon>Oryza</taxon>
    </lineage>
</organism>
<dbReference type="EnsemblPlants" id="OMERI01G27500.1">
    <property type="protein sequence ID" value="OMERI01G27500.1"/>
    <property type="gene ID" value="OMERI01G27500"/>
</dbReference>
<feature type="region of interest" description="Disordered" evidence="1">
    <location>
        <begin position="1"/>
        <end position="26"/>
    </location>
</feature>
<sequence>MSGGHVAGERGLREAGSVGCGRRWKESSGLAAAAAARKDAVAAAPPSSWPPRTMVTSRPCATSSLPSSTVETRWPIIPGGG</sequence>
<evidence type="ECO:0000256" key="1">
    <source>
        <dbReference type="SAM" id="MobiDB-lite"/>
    </source>
</evidence>
<evidence type="ECO:0000313" key="2">
    <source>
        <dbReference type="EnsemblPlants" id="OMERI01G27500.1"/>
    </source>
</evidence>
<dbReference type="AlphaFoldDB" id="A0A0E0C7J7"/>
<dbReference type="Proteomes" id="UP000008021">
    <property type="component" value="Chromosome 1"/>
</dbReference>
<dbReference type="Gramene" id="OMERI01G27500.1">
    <property type="protein sequence ID" value="OMERI01G27500.1"/>
    <property type="gene ID" value="OMERI01G27500"/>
</dbReference>